<dbReference type="InterPro" id="IPR008929">
    <property type="entry name" value="Chondroitin_lyas"/>
</dbReference>
<feature type="domain" description="Fibronectin type-III" evidence="4">
    <location>
        <begin position="385"/>
        <end position="474"/>
    </location>
</feature>
<keyword evidence="1 3" id="KW-0732">Signal</keyword>
<dbReference type="SUPFAM" id="SSF49265">
    <property type="entry name" value="Fibronectin type III"/>
    <property type="match status" value="1"/>
</dbReference>
<keyword evidence="6" id="KW-1185">Reference proteome</keyword>
<evidence type="ECO:0000313" key="6">
    <source>
        <dbReference type="Proteomes" id="UP000199679"/>
    </source>
</evidence>
<name>A0A1H1ZRP8_MUCMA</name>
<evidence type="ECO:0000256" key="2">
    <source>
        <dbReference type="ARBA" id="ARBA00023239"/>
    </source>
</evidence>
<proteinExistence type="predicted"/>
<dbReference type="InterPro" id="IPR013783">
    <property type="entry name" value="Ig-like_fold"/>
</dbReference>
<dbReference type="STRING" id="652787.SAMN05216490_3221"/>
<protein>
    <recommendedName>
        <fullName evidence="4">Fibronectin type-III domain-containing protein</fullName>
    </recommendedName>
</protein>
<gene>
    <name evidence="5" type="ORF">SAMN05216490_3221</name>
</gene>
<dbReference type="PROSITE" id="PS50853">
    <property type="entry name" value="FN3"/>
    <property type="match status" value="1"/>
</dbReference>
<dbReference type="InterPro" id="IPR008397">
    <property type="entry name" value="Alginate_lyase_dom"/>
</dbReference>
<dbReference type="EMBL" id="LT629740">
    <property type="protein sequence ID" value="SDT36333.1"/>
    <property type="molecule type" value="Genomic_DNA"/>
</dbReference>
<keyword evidence="2" id="KW-0456">Lyase</keyword>
<evidence type="ECO:0000259" key="4">
    <source>
        <dbReference type="PROSITE" id="PS50853"/>
    </source>
</evidence>
<organism evidence="5 6">
    <name type="scientific">Mucilaginibacter mallensis</name>
    <dbReference type="NCBI Taxonomy" id="652787"/>
    <lineage>
        <taxon>Bacteria</taxon>
        <taxon>Pseudomonadati</taxon>
        <taxon>Bacteroidota</taxon>
        <taxon>Sphingobacteriia</taxon>
        <taxon>Sphingobacteriales</taxon>
        <taxon>Sphingobacteriaceae</taxon>
        <taxon>Mucilaginibacter</taxon>
    </lineage>
</organism>
<dbReference type="GO" id="GO:0016829">
    <property type="term" value="F:lyase activity"/>
    <property type="evidence" value="ECO:0007669"/>
    <property type="project" value="UniProtKB-KW"/>
</dbReference>
<dbReference type="Gene3D" id="1.50.10.100">
    <property type="entry name" value="Chondroitin AC/alginate lyase"/>
    <property type="match status" value="1"/>
</dbReference>
<accession>A0A1H1ZRP8</accession>
<dbReference type="OrthoDB" id="222550at2"/>
<dbReference type="Proteomes" id="UP000199679">
    <property type="component" value="Chromosome I"/>
</dbReference>
<dbReference type="CDD" id="cd00063">
    <property type="entry name" value="FN3"/>
    <property type="match status" value="1"/>
</dbReference>
<dbReference type="Gene3D" id="2.60.40.10">
    <property type="entry name" value="Immunoglobulins"/>
    <property type="match status" value="1"/>
</dbReference>
<dbReference type="InterPro" id="IPR036116">
    <property type="entry name" value="FN3_sf"/>
</dbReference>
<dbReference type="GO" id="GO:0042597">
    <property type="term" value="C:periplasmic space"/>
    <property type="evidence" value="ECO:0007669"/>
    <property type="project" value="InterPro"/>
</dbReference>
<dbReference type="SUPFAM" id="SSF48230">
    <property type="entry name" value="Chondroitin AC/alginate lyase"/>
    <property type="match status" value="1"/>
</dbReference>
<dbReference type="Pfam" id="PF05426">
    <property type="entry name" value="Alginate_lyase"/>
    <property type="match status" value="1"/>
</dbReference>
<reference evidence="5 6" key="1">
    <citation type="submission" date="2016-10" db="EMBL/GenBank/DDBJ databases">
        <authorList>
            <person name="de Groot N.N."/>
        </authorList>
    </citation>
    <scope>NUCLEOTIDE SEQUENCE [LARGE SCALE GENOMIC DNA]</scope>
    <source>
        <strain evidence="5 6">MP1X4</strain>
    </source>
</reference>
<evidence type="ECO:0000313" key="5">
    <source>
        <dbReference type="EMBL" id="SDT36333.1"/>
    </source>
</evidence>
<dbReference type="Gene3D" id="2.60.120.200">
    <property type="match status" value="1"/>
</dbReference>
<feature type="chain" id="PRO_5009268015" description="Fibronectin type-III domain-containing protein" evidence="3">
    <location>
        <begin position="26"/>
        <end position="677"/>
    </location>
</feature>
<evidence type="ECO:0000256" key="1">
    <source>
        <dbReference type="ARBA" id="ARBA00022729"/>
    </source>
</evidence>
<evidence type="ECO:0000256" key="3">
    <source>
        <dbReference type="SAM" id="SignalP"/>
    </source>
</evidence>
<dbReference type="RefSeq" id="WP_091375005.1">
    <property type="nucleotide sequence ID" value="NZ_LT629740.1"/>
</dbReference>
<dbReference type="AlphaFoldDB" id="A0A1H1ZRP8"/>
<dbReference type="InterPro" id="IPR003961">
    <property type="entry name" value="FN3_dom"/>
</dbReference>
<feature type="signal peptide" evidence="3">
    <location>
        <begin position="1"/>
        <end position="25"/>
    </location>
</feature>
<sequence>MKCIHKVLTIICCLFLVGSLSRAIAQGFTHPGLLQNTEDIERIKRAVADKQEPIYSGYLVFAADAQSQYTYQMQGPMTMVGRNPTVGQNIYDTDAAAAYQNAIMWVITGKKEYAAKAEEIINAWSSTLKSITGRDAVLMTGLGPFKMINAAEILRYTDAGWSAADIEKTEKHFREVIYPVIKNYALFANGNWDSAAIKTDMAIGVFCNDRAIFEDALRYYVNGAGNGRLSNYIINEAGQCQESGRDQQHTQLGIAHLADCAEIAWHQGLNLYAYDDNLLLKGFEYTAKYNLGLDVPYTPVIDKSGKYLHKQISLEGRGRFRTIYEQVYNHYVNRMGLPAPYTQQVAEKTRPEQKGSGGDNVGFGTLLYSRSGSSNKKTAIIAPAPPAGLIAKTTPENGNIISWIEPVNVASYTVKRSESPRGAFNILASAIKKSVYRDHDAIRGKTYYYTVSAVNNAGQSSDAYPVGITSALPAGWNLAALDTAKQGSVAFDGNAFTIQGEGALIDSVHDSGQFLYRPLTGNGTIIARYVPQISSQLTSFGLTMRQGLKADAKQVSLLMSPEASRQVEAPQWNLKLILRNTAGSKVLSAVNVPMEDESIVTFSRLTGYCWLKLQRQNDKCSAYYSTDGITWKMIGTVSNSFDSQLYIGFFVASGMPGLATAVRLDQISVNNEPLSKN</sequence>